<keyword evidence="1" id="KW-0812">Transmembrane</keyword>
<dbReference type="Proteomes" id="UP000059074">
    <property type="component" value="Unassembled WGS sequence"/>
</dbReference>
<evidence type="ECO:0000313" key="3">
    <source>
        <dbReference type="Proteomes" id="UP000059074"/>
    </source>
</evidence>
<dbReference type="AlphaFoldDB" id="A0A109BDI6"/>
<gene>
    <name evidence="2" type="ORF">APY04_2221</name>
</gene>
<reference evidence="2 3" key="1">
    <citation type="submission" date="2015-10" db="EMBL/GenBank/DDBJ databases">
        <title>Transcriptomic analysis of a linuron degrading triple-species bacterial consortium.</title>
        <authorList>
            <person name="Albers P."/>
        </authorList>
    </citation>
    <scope>NUCLEOTIDE SEQUENCE [LARGE SCALE GENOMIC DNA]</scope>
    <source>
        <strain evidence="2 3">WDL6</strain>
    </source>
</reference>
<dbReference type="OrthoDB" id="7931255at2"/>
<dbReference type="EMBL" id="LMTR01000071">
    <property type="protein sequence ID" value="KWT66814.1"/>
    <property type="molecule type" value="Genomic_DNA"/>
</dbReference>
<feature type="transmembrane region" description="Helical" evidence="1">
    <location>
        <begin position="31"/>
        <end position="57"/>
    </location>
</feature>
<dbReference type="RefSeq" id="WP_068462443.1">
    <property type="nucleotide sequence ID" value="NZ_LMTR01000071.1"/>
</dbReference>
<proteinExistence type="predicted"/>
<protein>
    <submittedName>
        <fullName evidence="2">Uncharacterized protein</fullName>
    </submittedName>
</protein>
<accession>A0A109BDI6</accession>
<keyword evidence="1" id="KW-0472">Membrane</keyword>
<keyword evidence="1" id="KW-1133">Transmembrane helix</keyword>
<dbReference type="STRING" id="121290.APY04_2221"/>
<sequence length="209" mass="22535">MRVATFDRIEPAMPTQLPANISQTCSQRTAFVLLVLLVPFAFAAALATISLVVAILSPETRTALFSQPLLAAEIATAFALVAFLVALPIKRLLDRLLTTRAVSIEDAGVTVIDNGYFITETWFEPLTAFVGVAPHMRATLGATRHEIVLVHPKRGKSILLSVAAKASPAELDRIAHMLGQPVVAASELYRFRNRAPGFSTARLPDPSHA</sequence>
<evidence type="ECO:0000313" key="2">
    <source>
        <dbReference type="EMBL" id="KWT66814.1"/>
    </source>
</evidence>
<evidence type="ECO:0000256" key="1">
    <source>
        <dbReference type="SAM" id="Phobius"/>
    </source>
</evidence>
<comment type="caution">
    <text evidence="2">The sequence shown here is derived from an EMBL/GenBank/DDBJ whole genome shotgun (WGS) entry which is preliminary data.</text>
</comment>
<name>A0A109BDI6_HYPSL</name>
<feature type="transmembrane region" description="Helical" evidence="1">
    <location>
        <begin position="69"/>
        <end position="89"/>
    </location>
</feature>
<organism evidence="2 3">
    <name type="scientific">Hyphomicrobium sulfonivorans</name>
    <dbReference type="NCBI Taxonomy" id="121290"/>
    <lineage>
        <taxon>Bacteria</taxon>
        <taxon>Pseudomonadati</taxon>
        <taxon>Pseudomonadota</taxon>
        <taxon>Alphaproteobacteria</taxon>
        <taxon>Hyphomicrobiales</taxon>
        <taxon>Hyphomicrobiaceae</taxon>
        <taxon>Hyphomicrobium</taxon>
    </lineage>
</organism>
<dbReference type="PATRIC" id="fig|121290.4.peg.2421"/>
<keyword evidence="3" id="KW-1185">Reference proteome</keyword>